<reference evidence="2" key="2">
    <citation type="submission" date="2022-01" db="EMBL/GenBank/DDBJ databases">
        <authorList>
            <person name="Yamashiro T."/>
            <person name="Shiraishi A."/>
            <person name="Satake H."/>
            <person name="Nakayama K."/>
        </authorList>
    </citation>
    <scope>NUCLEOTIDE SEQUENCE</scope>
</reference>
<name>A0ABQ4Y4G3_9ASTR</name>
<gene>
    <name evidence="2" type="ORF">Tco_0704733</name>
</gene>
<dbReference type="Proteomes" id="UP001151760">
    <property type="component" value="Unassembled WGS sequence"/>
</dbReference>
<keyword evidence="3" id="KW-1185">Reference proteome</keyword>
<dbReference type="EMBL" id="BQNB010010039">
    <property type="protein sequence ID" value="GJS71892.1"/>
    <property type="molecule type" value="Genomic_DNA"/>
</dbReference>
<keyword evidence="2" id="KW-0808">Transferase</keyword>
<evidence type="ECO:0000313" key="2">
    <source>
        <dbReference type="EMBL" id="GJS71892.1"/>
    </source>
</evidence>
<feature type="domain" description="Retrotransposon gag" evidence="1">
    <location>
        <begin position="140"/>
        <end position="176"/>
    </location>
</feature>
<evidence type="ECO:0000259" key="1">
    <source>
        <dbReference type="Pfam" id="PF03732"/>
    </source>
</evidence>
<dbReference type="PANTHER" id="PTHR33223:SF11">
    <property type="entry name" value="ELEMENT PROTEIN, PUTATIVE-RELATED"/>
    <property type="match status" value="1"/>
</dbReference>
<comment type="caution">
    <text evidence="2">The sequence shown here is derived from an EMBL/GenBank/DDBJ whole genome shotgun (WGS) entry which is preliminary data.</text>
</comment>
<keyword evidence="2" id="KW-0695">RNA-directed DNA polymerase</keyword>
<sequence length="186" mass="21145">MACPELITPLNEGTSNQNTTKSIIKGHVLALKELLKEPSNRDLIKSMLIDFDDIQDIIDEEIKGNMKGKAKVGDKDLSKPFKEVLKCPFTRRIVEFSSPGHKMLTNAKIYDGMSDLKDHVGRFLGIGNQGEWPMPVWCRMLQHTLKGKARAWFDKLLPGSIDNWGSLQEKFLNRFRMLKACDKDPT</sequence>
<dbReference type="Pfam" id="PF03732">
    <property type="entry name" value="Retrotrans_gag"/>
    <property type="match status" value="1"/>
</dbReference>
<keyword evidence="2" id="KW-0548">Nucleotidyltransferase</keyword>
<protein>
    <submittedName>
        <fullName evidence="2">Reverse transcriptase domain-containing protein</fullName>
    </submittedName>
</protein>
<reference evidence="2" key="1">
    <citation type="journal article" date="2022" name="Int. J. Mol. Sci.">
        <title>Draft Genome of Tanacetum Coccineum: Genomic Comparison of Closely Related Tanacetum-Family Plants.</title>
        <authorList>
            <person name="Yamashiro T."/>
            <person name="Shiraishi A."/>
            <person name="Nakayama K."/>
            <person name="Satake H."/>
        </authorList>
    </citation>
    <scope>NUCLEOTIDE SEQUENCE</scope>
</reference>
<organism evidence="2 3">
    <name type="scientific">Tanacetum coccineum</name>
    <dbReference type="NCBI Taxonomy" id="301880"/>
    <lineage>
        <taxon>Eukaryota</taxon>
        <taxon>Viridiplantae</taxon>
        <taxon>Streptophyta</taxon>
        <taxon>Embryophyta</taxon>
        <taxon>Tracheophyta</taxon>
        <taxon>Spermatophyta</taxon>
        <taxon>Magnoliopsida</taxon>
        <taxon>eudicotyledons</taxon>
        <taxon>Gunneridae</taxon>
        <taxon>Pentapetalae</taxon>
        <taxon>asterids</taxon>
        <taxon>campanulids</taxon>
        <taxon>Asterales</taxon>
        <taxon>Asteraceae</taxon>
        <taxon>Asteroideae</taxon>
        <taxon>Anthemideae</taxon>
        <taxon>Anthemidinae</taxon>
        <taxon>Tanacetum</taxon>
    </lineage>
</organism>
<dbReference type="InterPro" id="IPR005162">
    <property type="entry name" value="Retrotrans_gag_dom"/>
</dbReference>
<evidence type="ECO:0000313" key="3">
    <source>
        <dbReference type="Proteomes" id="UP001151760"/>
    </source>
</evidence>
<accession>A0ABQ4Y4G3</accession>
<dbReference type="GO" id="GO:0003964">
    <property type="term" value="F:RNA-directed DNA polymerase activity"/>
    <property type="evidence" value="ECO:0007669"/>
    <property type="project" value="UniProtKB-KW"/>
</dbReference>
<proteinExistence type="predicted"/>
<dbReference type="PANTHER" id="PTHR33223">
    <property type="entry name" value="CCHC-TYPE DOMAIN-CONTAINING PROTEIN"/>
    <property type="match status" value="1"/>
</dbReference>